<dbReference type="AlphaFoldDB" id="A0A518VCC6"/>
<evidence type="ECO:0000313" key="2">
    <source>
        <dbReference type="Proteomes" id="UP000319432"/>
    </source>
</evidence>
<protein>
    <submittedName>
        <fullName evidence="1">Uncharacterized protein</fullName>
    </submittedName>
</protein>
<name>A0A518VCC6_BRELA</name>
<evidence type="ECO:0000313" key="1">
    <source>
        <dbReference type="EMBL" id="QDX94642.1"/>
    </source>
</evidence>
<reference evidence="1 2" key="1">
    <citation type="submission" date="2018-11" db="EMBL/GenBank/DDBJ databases">
        <title>Phylogenetic determinants of toxin gene distribution in genomes of Brevibacillus laterosporus.</title>
        <authorList>
            <person name="Glare T.R."/>
            <person name="Durrant A."/>
            <person name="Berry C."/>
            <person name="Palma L."/>
            <person name="Ormskirk M."/>
            <person name="Cox M.O."/>
        </authorList>
    </citation>
    <scope>NUCLEOTIDE SEQUENCE [LARGE SCALE GENOMIC DNA]</scope>
    <source>
        <strain evidence="1 2">1821L</strain>
    </source>
</reference>
<proteinExistence type="predicted"/>
<dbReference type="Proteomes" id="UP000319432">
    <property type="component" value="Chromosome"/>
</dbReference>
<keyword evidence="2" id="KW-1185">Reference proteome</keyword>
<organism evidence="1 2">
    <name type="scientific">Brevibacillus laterosporus</name>
    <name type="common">Bacillus laterosporus</name>
    <dbReference type="NCBI Taxonomy" id="1465"/>
    <lineage>
        <taxon>Bacteria</taxon>
        <taxon>Bacillati</taxon>
        <taxon>Bacillota</taxon>
        <taxon>Bacilli</taxon>
        <taxon>Bacillales</taxon>
        <taxon>Paenibacillaceae</taxon>
        <taxon>Brevibacillus</taxon>
    </lineage>
</organism>
<accession>A0A518VCC6</accession>
<dbReference type="EMBL" id="CP033464">
    <property type="protein sequence ID" value="QDX94642.1"/>
    <property type="molecule type" value="Genomic_DNA"/>
</dbReference>
<gene>
    <name evidence="1" type="ORF">EEL30_21610</name>
</gene>
<sequence>MEVIVIERIKHFFRKMECHIDGHYFKGKMHHNSEDNIYQHEYREKCERCGGIRVQEICLRKIWIGDVGYWSYWYIKETGKRIW</sequence>